<organism evidence="1 3">
    <name type="scientific">Encephalitozoon hellem</name>
    <name type="common">Microsporidian parasite</name>
    <dbReference type="NCBI Taxonomy" id="27973"/>
    <lineage>
        <taxon>Eukaryota</taxon>
        <taxon>Fungi</taxon>
        <taxon>Fungi incertae sedis</taxon>
        <taxon>Microsporidia</taxon>
        <taxon>Unikaryonidae</taxon>
        <taxon>Encephalitozoon</taxon>
    </lineage>
</organism>
<evidence type="ECO:0000313" key="1">
    <source>
        <dbReference type="EMBL" id="UTX43845.1"/>
    </source>
</evidence>
<reference evidence="2 4" key="2">
    <citation type="submission" date="2023-02" db="EMBL/GenBank/DDBJ databases">
        <title>Encephalitozoon hellem ATCC 50451 complete genome.</title>
        <authorList>
            <person name="Mascarenhas dos Santos A.C."/>
            <person name="Julian A.T."/>
            <person name="Pombert J.-F."/>
        </authorList>
    </citation>
    <scope>NUCLEOTIDE SEQUENCE [LARGE SCALE GENOMIC DNA]</scope>
    <source>
        <strain evidence="2 4">ATCC 50451</strain>
    </source>
</reference>
<dbReference type="Gene3D" id="1.10.472.10">
    <property type="entry name" value="Cyclin-like"/>
    <property type="match status" value="1"/>
</dbReference>
<sequence>MNASSGECSLINDVTLSRFKQFLGTSINDGYTRHRICKSLKRSRTSLYTVLTAKNLFDKTKRYLPGYIEKIEKGSLSDVDRFISSRKKMELEKILGNEYLLFIGCTIISSKIYMDLSYTNFSWIEVCHHGVDQINVAERQILQVLDYDVNLQWIELKKMYDEFGAVPNEVLTGQVEVKRRKGFFKWAFGSLFRLISCVDAMNK</sequence>
<evidence type="ECO:0000313" key="3">
    <source>
        <dbReference type="Proteomes" id="UP001059546"/>
    </source>
</evidence>
<protein>
    <submittedName>
        <fullName evidence="1">Aminoglycoside antibiotic sensitivity protein 3</fullName>
    </submittedName>
</protein>
<accession>A0A9Q9C528</accession>
<evidence type="ECO:0000313" key="2">
    <source>
        <dbReference type="EMBL" id="WEL39323.1"/>
    </source>
</evidence>
<dbReference type="EMBL" id="CP119069">
    <property type="protein sequence ID" value="WEL39323.1"/>
    <property type="molecule type" value="Genomic_DNA"/>
</dbReference>
<evidence type="ECO:0000313" key="4">
    <source>
        <dbReference type="Proteomes" id="UP001217963"/>
    </source>
</evidence>
<dbReference type="InterPro" id="IPR036915">
    <property type="entry name" value="Cyclin-like_sf"/>
</dbReference>
<dbReference type="CDD" id="cd20557">
    <property type="entry name" value="CYCLIN_ScPCL1-like"/>
    <property type="match status" value="1"/>
</dbReference>
<dbReference type="Proteomes" id="UP001059546">
    <property type="component" value="Chromosome VIII"/>
</dbReference>
<dbReference type="AlphaFoldDB" id="A0A9Q9C528"/>
<dbReference type="EMBL" id="CP075154">
    <property type="protein sequence ID" value="UTX43845.1"/>
    <property type="molecule type" value="Genomic_DNA"/>
</dbReference>
<dbReference type="SUPFAM" id="SSF47954">
    <property type="entry name" value="Cyclin-like"/>
    <property type="match status" value="1"/>
</dbReference>
<name>A0A9Q9C528_ENCHE</name>
<keyword evidence="4" id="KW-1185">Reference proteome</keyword>
<gene>
    <name evidence="1" type="ORF">GPU96_08g16190</name>
    <name evidence="2" type="ORF">PFJ87_08g01890</name>
</gene>
<reference evidence="1" key="1">
    <citation type="submission" date="2021-05" db="EMBL/GenBank/DDBJ databases">
        <title>Encephalitozoon hellem ATCC 50604 Complete Genome.</title>
        <authorList>
            <person name="Mascarenhas dos Santos A.C."/>
            <person name="Julian A.T."/>
            <person name="Pombert J.-F."/>
        </authorList>
    </citation>
    <scope>NUCLEOTIDE SEQUENCE</scope>
    <source>
        <strain evidence="1">ATCC 50604</strain>
    </source>
</reference>
<dbReference type="OrthoDB" id="286814at2759"/>
<proteinExistence type="predicted"/>
<dbReference type="Proteomes" id="UP001217963">
    <property type="component" value="Chromosome VIII"/>
</dbReference>